<keyword evidence="2" id="KW-1185">Reference proteome</keyword>
<accession>A0A7J9KA07</accession>
<dbReference type="AlphaFoldDB" id="A0A7J9KA07"/>
<reference evidence="1 2" key="1">
    <citation type="journal article" date="2019" name="Genome Biol. Evol.">
        <title>Insights into the evolution of the New World diploid cottons (Gossypium, subgenus Houzingenia) based on genome sequencing.</title>
        <authorList>
            <person name="Grover C.E."/>
            <person name="Arick M.A. 2nd"/>
            <person name="Thrash A."/>
            <person name="Conover J.L."/>
            <person name="Sanders W.S."/>
            <person name="Peterson D.G."/>
            <person name="Frelichowski J.E."/>
            <person name="Scheffler J.A."/>
            <person name="Scheffler B.E."/>
            <person name="Wendel J.F."/>
        </authorList>
    </citation>
    <scope>NUCLEOTIDE SEQUENCE [LARGE SCALE GENOMIC DNA]</scope>
    <source>
        <strain evidence="1">6</strain>
        <tissue evidence="1">Leaf</tissue>
    </source>
</reference>
<sequence>MEDDRLQILEQDMIITMLQLQ</sequence>
<gene>
    <name evidence="1" type="ORF">Goarm_000297</name>
</gene>
<name>A0A7J9KA07_9ROSI</name>
<evidence type="ECO:0000313" key="2">
    <source>
        <dbReference type="Proteomes" id="UP000593575"/>
    </source>
</evidence>
<organism evidence="1 2">
    <name type="scientific">Gossypium armourianum</name>
    <dbReference type="NCBI Taxonomy" id="34283"/>
    <lineage>
        <taxon>Eukaryota</taxon>
        <taxon>Viridiplantae</taxon>
        <taxon>Streptophyta</taxon>
        <taxon>Embryophyta</taxon>
        <taxon>Tracheophyta</taxon>
        <taxon>Spermatophyta</taxon>
        <taxon>Magnoliopsida</taxon>
        <taxon>eudicotyledons</taxon>
        <taxon>Gunneridae</taxon>
        <taxon>Pentapetalae</taxon>
        <taxon>rosids</taxon>
        <taxon>malvids</taxon>
        <taxon>Malvales</taxon>
        <taxon>Malvaceae</taxon>
        <taxon>Malvoideae</taxon>
        <taxon>Gossypium</taxon>
    </lineage>
</organism>
<protein>
    <submittedName>
        <fullName evidence="1">Uncharacterized protein</fullName>
    </submittedName>
</protein>
<proteinExistence type="predicted"/>
<dbReference type="EMBL" id="JABFAE010000013">
    <property type="protein sequence ID" value="MBA0843079.1"/>
    <property type="molecule type" value="Genomic_DNA"/>
</dbReference>
<comment type="caution">
    <text evidence="1">The sequence shown here is derived from an EMBL/GenBank/DDBJ whole genome shotgun (WGS) entry which is preliminary data.</text>
</comment>
<evidence type="ECO:0000313" key="1">
    <source>
        <dbReference type="EMBL" id="MBA0843079.1"/>
    </source>
</evidence>
<dbReference type="Proteomes" id="UP000593575">
    <property type="component" value="Unassembled WGS sequence"/>
</dbReference>